<evidence type="ECO:0000313" key="1">
    <source>
        <dbReference type="EMBL" id="ENN84507.1"/>
    </source>
</evidence>
<dbReference type="PATRIC" id="fig|363754.4.peg.6374"/>
<keyword evidence="2" id="KW-1185">Reference proteome</keyword>
<proteinExistence type="predicted"/>
<dbReference type="Gene3D" id="6.20.450.20">
    <property type="match status" value="1"/>
</dbReference>
<reference evidence="1 2" key="1">
    <citation type="journal article" date="2012" name="BMC Genomics">
        <title>Genomic basis of broad host range and environmental adaptability of Rhizobium tropici CIAT 899 and Rhizobium sp. PRF 81 which are used in inoculants for common bean (Phaseolus vulgaris L.).</title>
        <authorList>
            <person name="Ormeno-Orrillo E."/>
            <person name="Menna P."/>
            <person name="Almeida L.G."/>
            <person name="Ollero F.J."/>
            <person name="Nicolas M.F."/>
            <person name="Pains Rodrigues E."/>
            <person name="Shigueyoshi Nakatani A."/>
            <person name="Silva Batista J.S."/>
            <person name="Oliveira Chueire L.M."/>
            <person name="Souza R.C."/>
            <person name="Ribeiro Vasconcelos A.T."/>
            <person name="Megias M."/>
            <person name="Hungria M."/>
            <person name="Martinez-Romero E."/>
        </authorList>
    </citation>
    <scope>NUCLEOTIDE SEQUENCE [LARGE SCALE GENOMIC DNA]</scope>
    <source>
        <strain evidence="1 2">PRF 81</strain>
    </source>
</reference>
<dbReference type="EMBL" id="AQHN01000089">
    <property type="protein sequence ID" value="ENN84507.1"/>
    <property type="molecule type" value="Genomic_DNA"/>
</dbReference>
<protein>
    <submittedName>
        <fullName evidence="1">Uncharacterized protein</fullName>
    </submittedName>
</protein>
<dbReference type="AlphaFoldDB" id="N6V061"/>
<dbReference type="Proteomes" id="UP000012429">
    <property type="component" value="Unassembled WGS sequence"/>
</dbReference>
<gene>
    <name evidence="1" type="ORF">RHSP_72678</name>
</gene>
<name>N6V061_9HYPH</name>
<accession>N6V061</accession>
<sequence length="109" mass="12139">MLHCTAYATHGLDMTDATFTFRVEEDLKAAFSEAAKAHDQTGAQLLRGFMRDYVKRQQDAAEYDAWFRQQVQAGLASANAGNLIPADDVEAEFAALREETRRRLSGKPS</sequence>
<comment type="caution">
    <text evidence="1">The sequence shown here is derived from an EMBL/GenBank/DDBJ whole genome shotgun (WGS) entry which is preliminary data.</text>
</comment>
<evidence type="ECO:0000313" key="2">
    <source>
        <dbReference type="Proteomes" id="UP000012429"/>
    </source>
</evidence>
<organism evidence="1 2">
    <name type="scientific">Rhizobium freirei PRF 81</name>
    <dbReference type="NCBI Taxonomy" id="363754"/>
    <lineage>
        <taxon>Bacteria</taxon>
        <taxon>Pseudomonadati</taxon>
        <taxon>Pseudomonadota</taxon>
        <taxon>Alphaproteobacteria</taxon>
        <taxon>Hyphomicrobiales</taxon>
        <taxon>Rhizobiaceae</taxon>
        <taxon>Rhizobium/Agrobacterium group</taxon>
        <taxon>Rhizobium</taxon>
    </lineage>
</organism>
<dbReference type="STRING" id="363754.RHSP_72678"/>